<dbReference type="GO" id="GO:0008843">
    <property type="term" value="F:endochitinase activity"/>
    <property type="evidence" value="ECO:0007669"/>
    <property type="project" value="UniProtKB-EC"/>
</dbReference>
<evidence type="ECO:0000256" key="9">
    <source>
        <dbReference type="ARBA" id="ARBA00023277"/>
    </source>
</evidence>
<organism evidence="15">
    <name type="scientific">Ostrinia nubilalis</name>
    <name type="common">European corn borer</name>
    <name type="synonym">Pyralis nubilalis</name>
    <dbReference type="NCBI Taxonomy" id="29057"/>
    <lineage>
        <taxon>Eukaryota</taxon>
        <taxon>Metazoa</taxon>
        <taxon>Ecdysozoa</taxon>
        <taxon>Arthropoda</taxon>
        <taxon>Hexapoda</taxon>
        <taxon>Insecta</taxon>
        <taxon>Pterygota</taxon>
        <taxon>Neoptera</taxon>
        <taxon>Endopterygota</taxon>
        <taxon>Lepidoptera</taxon>
        <taxon>Glossata</taxon>
        <taxon>Ditrysia</taxon>
        <taxon>Pyraloidea</taxon>
        <taxon>Crambidae</taxon>
        <taxon>Pyraustinae</taxon>
        <taxon>Ostrinia</taxon>
    </lineage>
</organism>
<evidence type="ECO:0000256" key="11">
    <source>
        <dbReference type="ARBA" id="ARBA00023326"/>
    </source>
</evidence>
<dbReference type="CDD" id="cd02872">
    <property type="entry name" value="GH18_chitolectin_chitotriosidase"/>
    <property type="match status" value="1"/>
</dbReference>
<evidence type="ECO:0000259" key="14">
    <source>
        <dbReference type="PROSITE" id="PS51910"/>
    </source>
</evidence>
<dbReference type="SMART" id="SM00636">
    <property type="entry name" value="Glyco_18"/>
    <property type="match status" value="1"/>
</dbReference>
<dbReference type="InterPro" id="IPR050314">
    <property type="entry name" value="Glycosyl_Hydrlase_18"/>
</dbReference>
<evidence type="ECO:0000256" key="8">
    <source>
        <dbReference type="ARBA" id="ARBA00023157"/>
    </source>
</evidence>
<keyword evidence="6 12" id="KW-0378">Hydrolase</keyword>
<evidence type="ECO:0000256" key="10">
    <source>
        <dbReference type="ARBA" id="ARBA00023295"/>
    </source>
</evidence>
<dbReference type="PANTHER" id="PTHR11177:SF360">
    <property type="entry name" value="CHITINASE 4-RELATED"/>
    <property type="match status" value="1"/>
</dbReference>
<protein>
    <recommendedName>
        <fullName evidence="3">chitinase</fullName>
        <ecNumber evidence="3">3.2.1.14</ecNumber>
    </recommendedName>
</protein>
<accession>D3JXU9</accession>
<dbReference type="Gene3D" id="3.20.20.80">
    <property type="entry name" value="Glycosidases"/>
    <property type="match status" value="1"/>
</dbReference>
<dbReference type="PROSITE" id="PS01095">
    <property type="entry name" value="GH18_1"/>
    <property type="match status" value="1"/>
</dbReference>
<dbReference type="SUPFAM" id="SSF51445">
    <property type="entry name" value="(Trans)glycosidases"/>
    <property type="match status" value="1"/>
</dbReference>
<evidence type="ECO:0000256" key="5">
    <source>
        <dbReference type="ARBA" id="ARBA00022729"/>
    </source>
</evidence>
<dbReference type="Gene3D" id="3.10.50.10">
    <property type="match status" value="1"/>
</dbReference>
<feature type="domain" description="GH18" evidence="14">
    <location>
        <begin position="22"/>
        <end position="392"/>
    </location>
</feature>
<evidence type="ECO:0000256" key="6">
    <source>
        <dbReference type="ARBA" id="ARBA00022801"/>
    </source>
</evidence>
<dbReference type="EMBL" id="GU329524">
    <property type="protein sequence ID" value="ADB85578.1"/>
    <property type="molecule type" value="mRNA"/>
</dbReference>
<dbReference type="GO" id="GO:0000272">
    <property type="term" value="P:polysaccharide catabolic process"/>
    <property type="evidence" value="ECO:0007669"/>
    <property type="project" value="UniProtKB-KW"/>
</dbReference>
<dbReference type="InterPro" id="IPR011583">
    <property type="entry name" value="Chitinase_II/V-like_cat"/>
</dbReference>
<sequence>MGLILLFVLGFCASAVFANDDKIVVCYYGTWATYRTGLGKFDVDDIDPFLCTHLVYAFIGINAEGTALALDPELDVERGNFKNFTSLKEKNPNLKTLVAVGGWSEGSANYSIMAAEPEYRQNFINTSLAMILEYNFDGLDVDWEYPNRRDTVHGEDDIENFSTLLKELREEFDNYGLLLTVAVAAVEEAAVQSYDVPSVAKYVDYIGVMTYDMHGAWDSVTGHNAPLFISEGESAENESTLYNVNNAVQYWLSAGCPPEKLVMGVPFYGRTFNLSDPSVNAPNSPSNGAGLAGPYTAESGFIGYNEFCYILQNESSWTVQTDNLAKVPYAFLDYNWVSFDNVESMTAKVEYANSFNLRGIMLWSIETDDFHGLCGEGTFPLLNTINTVLAEGSTEARHNNPPHHHHH</sequence>
<dbReference type="InterPro" id="IPR001579">
    <property type="entry name" value="Glyco_hydro_18_chit_AS"/>
</dbReference>
<proteinExistence type="evidence at transcript level"/>
<dbReference type="GO" id="GO:0008061">
    <property type="term" value="F:chitin binding"/>
    <property type="evidence" value="ECO:0007669"/>
    <property type="project" value="UniProtKB-KW"/>
</dbReference>
<dbReference type="CAZy" id="GH18">
    <property type="family name" value="Glycoside Hydrolase Family 18"/>
</dbReference>
<dbReference type="GO" id="GO:0006032">
    <property type="term" value="P:chitin catabolic process"/>
    <property type="evidence" value="ECO:0007669"/>
    <property type="project" value="UniProtKB-KW"/>
</dbReference>
<keyword evidence="8" id="KW-1015">Disulfide bond</keyword>
<keyword evidence="11" id="KW-0624">Polysaccharide degradation</keyword>
<keyword evidence="4" id="KW-0147">Chitin-binding</keyword>
<keyword evidence="10 12" id="KW-0326">Glycosidase</keyword>
<feature type="signal peptide" evidence="13">
    <location>
        <begin position="1"/>
        <end position="18"/>
    </location>
</feature>
<evidence type="ECO:0000256" key="4">
    <source>
        <dbReference type="ARBA" id="ARBA00022669"/>
    </source>
</evidence>
<evidence type="ECO:0000256" key="2">
    <source>
        <dbReference type="ARBA" id="ARBA00009121"/>
    </source>
</evidence>
<dbReference type="FunFam" id="3.10.50.10:FF:000004">
    <property type="entry name" value="Chitinase 5"/>
    <property type="match status" value="1"/>
</dbReference>
<comment type="similarity">
    <text evidence="2">Belongs to the glycosyl hydrolase 18 family. Chitinase class II subfamily.</text>
</comment>
<dbReference type="InterPro" id="IPR029070">
    <property type="entry name" value="Chitinase_insertion_sf"/>
</dbReference>
<gene>
    <name evidence="15" type="primary">Cht</name>
</gene>
<dbReference type="SUPFAM" id="SSF54556">
    <property type="entry name" value="Chitinase insertion domain"/>
    <property type="match status" value="1"/>
</dbReference>
<comment type="catalytic activity">
    <reaction evidence="1">
        <text>Random endo-hydrolysis of N-acetyl-beta-D-glucosaminide (1-&gt;4)-beta-linkages in chitin and chitodextrins.</text>
        <dbReference type="EC" id="3.2.1.14"/>
    </reaction>
</comment>
<feature type="chain" id="PRO_5003046541" description="chitinase" evidence="13">
    <location>
        <begin position="19"/>
        <end position="407"/>
    </location>
</feature>
<evidence type="ECO:0000256" key="13">
    <source>
        <dbReference type="SAM" id="SignalP"/>
    </source>
</evidence>
<dbReference type="InterPro" id="IPR017853">
    <property type="entry name" value="GH"/>
</dbReference>
<dbReference type="EC" id="3.2.1.14" evidence="3"/>
<dbReference type="GO" id="GO:0005576">
    <property type="term" value="C:extracellular region"/>
    <property type="evidence" value="ECO:0007669"/>
    <property type="project" value="TreeGrafter"/>
</dbReference>
<reference evidence="15" key="1">
    <citation type="journal article" date="2010" name="Insect Biochem. Mol. Biol.">
        <title>A gut-specific chitinase gene essential for regulation of chitin content of peritrophic matrix and growth of Ostrinia nubilalis larvae.</title>
        <authorList>
            <person name="Khajuria C."/>
            <person name="Buschman L.L."/>
            <person name="Chen M.S."/>
            <person name="Muthukrishnan S."/>
            <person name="Zhu K.Y."/>
        </authorList>
    </citation>
    <scope>NUCLEOTIDE SEQUENCE</scope>
</reference>
<evidence type="ECO:0000313" key="15">
    <source>
        <dbReference type="EMBL" id="ADB85578.1"/>
    </source>
</evidence>
<name>D3JXU9_OSTNU</name>
<dbReference type="Pfam" id="PF00704">
    <property type="entry name" value="Glyco_hydro_18"/>
    <property type="match status" value="1"/>
</dbReference>
<evidence type="ECO:0000256" key="1">
    <source>
        <dbReference type="ARBA" id="ARBA00000822"/>
    </source>
</evidence>
<dbReference type="InterPro" id="IPR001223">
    <property type="entry name" value="Glyco_hydro18_cat"/>
</dbReference>
<keyword evidence="9" id="KW-0119">Carbohydrate metabolism</keyword>
<dbReference type="PANTHER" id="PTHR11177">
    <property type="entry name" value="CHITINASE"/>
    <property type="match status" value="1"/>
</dbReference>
<dbReference type="PROSITE" id="PS51910">
    <property type="entry name" value="GH18_2"/>
    <property type="match status" value="1"/>
</dbReference>
<keyword evidence="7" id="KW-0146">Chitin degradation</keyword>
<keyword evidence="5 13" id="KW-0732">Signal</keyword>
<evidence type="ECO:0000256" key="7">
    <source>
        <dbReference type="ARBA" id="ARBA00023024"/>
    </source>
</evidence>
<evidence type="ECO:0000256" key="12">
    <source>
        <dbReference type="RuleBase" id="RU000489"/>
    </source>
</evidence>
<dbReference type="AlphaFoldDB" id="D3JXU9"/>
<evidence type="ECO:0000256" key="3">
    <source>
        <dbReference type="ARBA" id="ARBA00012729"/>
    </source>
</evidence>